<feature type="transmembrane region" description="Helical" evidence="1">
    <location>
        <begin position="29"/>
        <end position="51"/>
    </location>
</feature>
<keyword evidence="1" id="KW-1133">Transmembrane helix</keyword>
<keyword evidence="1" id="KW-0812">Transmembrane</keyword>
<evidence type="ECO:0000256" key="1">
    <source>
        <dbReference type="SAM" id="Phobius"/>
    </source>
</evidence>
<accession>A0ABU3B935</accession>
<dbReference type="PANTHER" id="PTHR19353">
    <property type="entry name" value="FATTY ACID DESATURASE 2"/>
    <property type="match status" value="1"/>
</dbReference>
<feature type="transmembrane region" description="Helical" evidence="1">
    <location>
        <begin position="98"/>
        <end position="119"/>
    </location>
</feature>
<proteinExistence type="predicted"/>
<feature type="domain" description="Fatty acid desaturase" evidence="2">
    <location>
        <begin position="59"/>
        <end position="287"/>
    </location>
</feature>
<dbReference type="GO" id="GO:0016491">
    <property type="term" value="F:oxidoreductase activity"/>
    <property type="evidence" value="ECO:0007669"/>
    <property type="project" value="UniProtKB-KW"/>
</dbReference>
<reference evidence="3 4" key="1">
    <citation type="submission" date="2023-09" db="EMBL/GenBank/DDBJ databases">
        <authorList>
            <person name="Rey-Velasco X."/>
        </authorList>
    </citation>
    <scope>NUCLEOTIDE SEQUENCE [LARGE SCALE GENOMIC DNA]</scope>
    <source>
        <strain evidence="3 4">P385</strain>
    </source>
</reference>
<dbReference type="Pfam" id="PF00487">
    <property type="entry name" value="FA_desaturase"/>
    <property type="match status" value="1"/>
</dbReference>
<dbReference type="InterPro" id="IPR012171">
    <property type="entry name" value="Fatty_acid_desaturase"/>
</dbReference>
<dbReference type="InterPro" id="IPR005804">
    <property type="entry name" value="FA_desaturase_dom"/>
</dbReference>
<evidence type="ECO:0000259" key="2">
    <source>
        <dbReference type="Pfam" id="PF00487"/>
    </source>
</evidence>
<evidence type="ECO:0000313" key="3">
    <source>
        <dbReference type="EMBL" id="MDT0618986.1"/>
    </source>
</evidence>
<dbReference type="PANTHER" id="PTHR19353:SF19">
    <property type="entry name" value="DELTA(5) FATTY ACID DESATURASE C-RELATED"/>
    <property type="match status" value="1"/>
</dbReference>
<comment type="caution">
    <text evidence="3">The sequence shown here is derived from an EMBL/GenBank/DDBJ whole genome shotgun (WGS) entry which is preliminary data.</text>
</comment>
<dbReference type="Proteomes" id="UP001259982">
    <property type="component" value="Unassembled WGS sequence"/>
</dbReference>
<feature type="transmembrane region" description="Helical" evidence="1">
    <location>
        <begin position="169"/>
        <end position="190"/>
    </location>
</feature>
<keyword evidence="1" id="KW-0472">Membrane</keyword>
<organism evidence="3 4">
    <name type="scientific">Spectribacter acetivorans</name>
    <dbReference type="NCBI Taxonomy" id="3075603"/>
    <lineage>
        <taxon>Bacteria</taxon>
        <taxon>Pseudomonadati</taxon>
        <taxon>Pseudomonadota</taxon>
        <taxon>Gammaproteobacteria</taxon>
        <taxon>Salinisphaerales</taxon>
        <taxon>Salinisphaeraceae</taxon>
        <taxon>Spectribacter</taxon>
    </lineage>
</organism>
<keyword evidence="3" id="KW-0560">Oxidoreductase</keyword>
<dbReference type="EC" id="1.14.19.-" evidence="3"/>
<dbReference type="EMBL" id="JAVRHY010000009">
    <property type="protein sequence ID" value="MDT0618986.1"/>
    <property type="molecule type" value="Genomic_DNA"/>
</dbReference>
<protein>
    <submittedName>
        <fullName evidence="3">Fatty acid desaturase</fullName>
        <ecNumber evidence="3">1.14.19.-</ecNumber>
    </submittedName>
</protein>
<feature type="transmembrane region" description="Helical" evidence="1">
    <location>
        <begin position="57"/>
        <end position="77"/>
    </location>
</feature>
<dbReference type="RefSeq" id="WP_311659271.1">
    <property type="nucleotide sequence ID" value="NZ_JAVRHY010000009.1"/>
</dbReference>
<evidence type="ECO:0000313" key="4">
    <source>
        <dbReference type="Proteomes" id="UP001259982"/>
    </source>
</evidence>
<name>A0ABU3B935_9GAMM</name>
<gene>
    <name evidence="3" type="ORF">RM531_10910</name>
</gene>
<keyword evidence="4" id="KW-1185">Reference proteome</keyword>
<sequence length="302" mass="34495">MSMTLGQIQRELTNDDNRARIREICQPPLVAWQTLAMMVVCFAVFFSSVAASVAGLIPLWAGALINGLIGYLIFSVVHDAIHRAVSRHQGLNDVIGQIALIPFAPMVTLGLFRWGHIQHHQHASGPKDPDRWCFEGPKWLLPVRWMFIDAWYFYFVLRHGDKTAYRHLRPTLVAIAICASLFAAIIAAGYGLELLFLWFLPGRLTQVLLGFAFFWLPHEPHDTPQAENFTRATTVRQGFETLMTPLLQSQNYHLIHHLFPRVPFYRYDEMWALLEPQLREHDLAIQHDFAIKPVIHPGTSTG</sequence>
<feature type="transmembrane region" description="Helical" evidence="1">
    <location>
        <begin position="139"/>
        <end position="157"/>
    </location>
</feature>